<dbReference type="SUPFAM" id="SSF103088">
    <property type="entry name" value="OmpA-like"/>
    <property type="match status" value="1"/>
</dbReference>
<evidence type="ECO:0000313" key="5">
    <source>
        <dbReference type="EMBL" id="VAX11194.1"/>
    </source>
</evidence>
<feature type="domain" description="OmpA-like" evidence="4">
    <location>
        <begin position="200"/>
        <end position="315"/>
    </location>
</feature>
<evidence type="ECO:0000259" key="4">
    <source>
        <dbReference type="PROSITE" id="PS51123"/>
    </source>
</evidence>
<keyword evidence="3" id="KW-0998">Cell outer membrane</keyword>
<protein>
    <recommendedName>
        <fullName evidence="4">OmpA-like domain-containing protein</fullName>
    </recommendedName>
</protein>
<dbReference type="InterPro" id="IPR050330">
    <property type="entry name" value="Bact_OuterMem_StrucFunc"/>
</dbReference>
<dbReference type="InterPro" id="IPR036737">
    <property type="entry name" value="OmpA-like_sf"/>
</dbReference>
<dbReference type="AlphaFoldDB" id="A0A3B1BH97"/>
<dbReference type="Gene3D" id="3.30.1330.60">
    <property type="entry name" value="OmpA-like domain"/>
    <property type="match status" value="1"/>
</dbReference>
<evidence type="ECO:0000256" key="1">
    <source>
        <dbReference type="ARBA" id="ARBA00004442"/>
    </source>
</evidence>
<dbReference type="PANTHER" id="PTHR30329:SF21">
    <property type="entry name" value="LIPOPROTEIN YIAD-RELATED"/>
    <property type="match status" value="1"/>
</dbReference>
<proteinExistence type="predicted"/>
<dbReference type="PANTHER" id="PTHR30329">
    <property type="entry name" value="STATOR ELEMENT OF FLAGELLAR MOTOR COMPLEX"/>
    <property type="match status" value="1"/>
</dbReference>
<dbReference type="InterPro" id="IPR006690">
    <property type="entry name" value="OMPA-like_CS"/>
</dbReference>
<dbReference type="InterPro" id="IPR006665">
    <property type="entry name" value="OmpA-like"/>
</dbReference>
<dbReference type="GO" id="GO:0009279">
    <property type="term" value="C:cell outer membrane"/>
    <property type="evidence" value="ECO:0007669"/>
    <property type="project" value="UniProtKB-SubCell"/>
</dbReference>
<name>A0A3B1BH97_9ZZZZ</name>
<dbReference type="PROSITE" id="PS01068">
    <property type="entry name" value="OMPA_1"/>
    <property type="match status" value="1"/>
</dbReference>
<evidence type="ECO:0000256" key="3">
    <source>
        <dbReference type="ARBA" id="ARBA00023237"/>
    </source>
</evidence>
<comment type="subcellular location">
    <subcellularLocation>
        <location evidence="1">Cell outer membrane</location>
    </subcellularLocation>
</comment>
<dbReference type="EMBL" id="UOFX01000082">
    <property type="protein sequence ID" value="VAX11194.1"/>
    <property type="molecule type" value="Genomic_DNA"/>
</dbReference>
<dbReference type="InterPro" id="IPR006664">
    <property type="entry name" value="OMP_bac"/>
</dbReference>
<dbReference type="CDD" id="cd07185">
    <property type="entry name" value="OmpA_C-like"/>
    <property type="match status" value="1"/>
</dbReference>
<gene>
    <name evidence="5" type="ORF">MNBD_GAMMA26-2682</name>
</gene>
<dbReference type="PROSITE" id="PS51123">
    <property type="entry name" value="OMPA_2"/>
    <property type="match status" value="1"/>
</dbReference>
<sequence length="315" mass="34607">MIRPFRVITGLLAVLLAVTLSTAIHAATADVKGSTDHPLTGRFEGSVIKYYKAVGFDAYTVLTGQVRKQGAVQQSSRVEGKVTRIAYDLPPGATLLEIARNFEIRLRDAGFEILYQCAAKDCGLMAFRYTTEVLPAPHMDVDPWKYHYLAGRLKRAGGDVYATMLVSRSGSGKTKIQVIVAEEQVMDYKMVDAEQMAKGLAADGHIALYNIFFDTDKADLKPESKAAITEIAQLLKSQPELHLLVVGHTDNVGKLGYNEKLSQRRAQAVVTELVRQHVIPKARLTPAGVGMYTPVASNHTEAGRALNRRVELVER</sequence>
<dbReference type="PRINTS" id="PR01021">
    <property type="entry name" value="OMPADOMAIN"/>
</dbReference>
<reference evidence="5" key="1">
    <citation type="submission" date="2018-06" db="EMBL/GenBank/DDBJ databases">
        <authorList>
            <person name="Zhirakovskaya E."/>
        </authorList>
    </citation>
    <scope>NUCLEOTIDE SEQUENCE</scope>
</reference>
<organism evidence="5">
    <name type="scientific">hydrothermal vent metagenome</name>
    <dbReference type="NCBI Taxonomy" id="652676"/>
    <lineage>
        <taxon>unclassified sequences</taxon>
        <taxon>metagenomes</taxon>
        <taxon>ecological metagenomes</taxon>
    </lineage>
</organism>
<keyword evidence="2" id="KW-0472">Membrane</keyword>
<evidence type="ECO:0000256" key="2">
    <source>
        <dbReference type="ARBA" id="ARBA00023136"/>
    </source>
</evidence>
<accession>A0A3B1BH97</accession>
<dbReference type="Pfam" id="PF00691">
    <property type="entry name" value="OmpA"/>
    <property type="match status" value="1"/>
</dbReference>